<evidence type="ECO:0000256" key="3">
    <source>
        <dbReference type="ARBA" id="ARBA00022840"/>
    </source>
</evidence>
<dbReference type="PROSITE" id="PS00211">
    <property type="entry name" value="ABC_TRANSPORTER_1"/>
    <property type="match status" value="1"/>
</dbReference>
<dbReference type="CDD" id="cd03214">
    <property type="entry name" value="ABC_Iron-Siderophores_B12_Hemin"/>
    <property type="match status" value="1"/>
</dbReference>
<dbReference type="InterPro" id="IPR002808">
    <property type="entry name" value="AdoCbi_amidolase"/>
</dbReference>
<dbReference type="PANTHER" id="PTHR42794:SF1">
    <property type="entry name" value="HEMIN IMPORT ATP-BINDING PROTEIN HMUV"/>
    <property type="match status" value="1"/>
</dbReference>
<dbReference type="EMBL" id="RBVX01000018">
    <property type="protein sequence ID" value="RSL32091.1"/>
    <property type="molecule type" value="Genomic_DNA"/>
</dbReference>
<dbReference type="InterPro" id="IPR017871">
    <property type="entry name" value="ABC_transporter-like_CS"/>
</dbReference>
<organism evidence="6 7">
    <name type="scientific">Salibacterium salarium</name>
    <dbReference type="NCBI Taxonomy" id="284579"/>
    <lineage>
        <taxon>Bacteria</taxon>
        <taxon>Bacillati</taxon>
        <taxon>Bacillota</taxon>
        <taxon>Bacilli</taxon>
        <taxon>Bacillales</taxon>
        <taxon>Bacillaceae</taxon>
    </lineage>
</organism>
<dbReference type="SUPFAM" id="SSF52540">
    <property type="entry name" value="P-loop containing nucleoside triphosphate hydrolases"/>
    <property type="match status" value="1"/>
</dbReference>
<gene>
    <name evidence="6" type="ORF">D7Z54_17850</name>
</gene>
<evidence type="ECO:0000256" key="2">
    <source>
        <dbReference type="ARBA" id="ARBA00022741"/>
    </source>
</evidence>
<dbReference type="Proteomes" id="UP000275076">
    <property type="component" value="Unassembled WGS sequence"/>
</dbReference>
<dbReference type="FunFam" id="3.40.50.300:FF:000134">
    <property type="entry name" value="Iron-enterobactin ABC transporter ATP-binding protein"/>
    <property type="match status" value="1"/>
</dbReference>
<keyword evidence="7" id="KW-1185">Reference proteome</keyword>
<dbReference type="AlphaFoldDB" id="A0A3R9RC65"/>
<sequence length="493" mass="54898">MLDVEHVSGGYHSVPVVKDISFQVKSGETLGIVGPNGSGKSTLLKLLYGGLKLDSGRISVDQKPLHSFSPKNLAKKIAVLPQQMEETFSYTVRDVVELGRYPHQHGWLSRLSQEDKRIMENAMKETNVLSFAEYSLDNLSGGEKQRVFLARALAQEPEILLLDEPTNHLDISFQLNLLDTLKRWNQTKQLTVIAVLHDLNMAGLYSDRLLLLENGEQKALDKPGYVLEKEQLENVYQAALNRKEHASVPRPLISLEPAYSNNMVAEDPLDQLEVHQQENLVYMKTPFYWKTFSSAVIGSGFGWHRYFVNRHVSTSYNADDAVLEYKDCLQNEGFDVADTAAMMTAAVLDDGSFTRWKEDPNILVYVTAGVSNAVDASMAYQKQEKTNQIGTINGWIFIEGVLTEAAFAQIVMTATEAKSKALFDKDIRDEETKTNATGTSTDSLLVAATQTGTNFEYGGTISSLGKKVAGAMYEAVSYALDNNQKRHQNEDFS</sequence>
<keyword evidence="3 6" id="KW-0067">ATP-binding</keyword>
<evidence type="ECO:0000256" key="4">
    <source>
        <dbReference type="ARBA" id="ARBA00022967"/>
    </source>
</evidence>
<keyword evidence="4" id="KW-1278">Translocase</keyword>
<proteinExistence type="predicted"/>
<dbReference type="InterPro" id="IPR003439">
    <property type="entry name" value="ABC_transporter-like_ATP-bd"/>
</dbReference>
<protein>
    <submittedName>
        <fullName evidence="6">ATP-binding cassette domain-containing protein</fullName>
    </submittedName>
</protein>
<accession>A0A3R9RC65</accession>
<dbReference type="Pfam" id="PF00005">
    <property type="entry name" value="ABC_tran"/>
    <property type="match status" value="1"/>
</dbReference>
<keyword evidence="1" id="KW-0813">Transport</keyword>
<dbReference type="Pfam" id="PF01955">
    <property type="entry name" value="CbiZ"/>
    <property type="match status" value="1"/>
</dbReference>
<name>A0A3R9RC65_9BACI</name>
<evidence type="ECO:0000259" key="5">
    <source>
        <dbReference type="PROSITE" id="PS50893"/>
    </source>
</evidence>
<reference evidence="6 7" key="1">
    <citation type="submission" date="2018-10" db="EMBL/GenBank/DDBJ databases">
        <title>Draft genome sequence of Bacillus salarius IM0101, isolated from a hypersaline soil in Inner Mongolia, China.</title>
        <authorList>
            <person name="Yamprayoonswat W."/>
            <person name="Boonvisut S."/>
            <person name="Jumpathong W."/>
            <person name="Sittihan S."/>
            <person name="Ruangsuj P."/>
            <person name="Wanthongcharoen S."/>
            <person name="Thongpramul N."/>
            <person name="Pimmason S."/>
            <person name="Yu B."/>
            <person name="Yasawong M."/>
        </authorList>
    </citation>
    <scope>NUCLEOTIDE SEQUENCE [LARGE SCALE GENOMIC DNA]</scope>
    <source>
        <strain evidence="6 7">IM0101</strain>
    </source>
</reference>
<dbReference type="InterPro" id="IPR027417">
    <property type="entry name" value="P-loop_NTPase"/>
</dbReference>
<evidence type="ECO:0000313" key="7">
    <source>
        <dbReference type="Proteomes" id="UP000275076"/>
    </source>
</evidence>
<comment type="caution">
    <text evidence="6">The sequence shown here is derived from an EMBL/GenBank/DDBJ whole genome shotgun (WGS) entry which is preliminary data.</text>
</comment>
<dbReference type="InterPro" id="IPR003593">
    <property type="entry name" value="AAA+_ATPase"/>
</dbReference>
<dbReference type="PANTHER" id="PTHR42794">
    <property type="entry name" value="HEMIN IMPORT ATP-BINDING PROTEIN HMUV"/>
    <property type="match status" value="1"/>
</dbReference>
<dbReference type="SMART" id="SM00382">
    <property type="entry name" value="AAA"/>
    <property type="match status" value="1"/>
</dbReference>
<keyword evidence="2" id="KW-0547">Nucleotide-binding</keyword>
<dbReference type="OrthoDB" id="9787851at2"/>
<dbReference type="GO" id="GO:0016887">
    <property type="term" value="F:ATP hydrolysis activity"/>
    <property type="evidence" value="ECO:0007669"/>
    <property type="project" value="InterPro"/>
</dbReference>
<evidence type="ECO:0000256" key="1">
    <source>
        <dbReference type="ARBA" id="ARBA00022448"/>
    </source>
</evidence>
<dbReference type="GO" id="GO:0005524">
    <property type="term" value="F:ATP binding"/>
    <property type="evidence" value="ECO:0007669"/>
    <property type="project" value="UniProtKB-KW"/>
</dbReference>
<dbReference type="Gene3D" id="3.40.50.300">
    <property type="entry name" value="P-loop containing nucleotide triphosphate hydrolases"/>
    <property type="match status" value="1"/>
</dbReference>
<evidence type="ECO:0000313" key="6">
    <source>
        <dbReference type="EMBL" id="RSL32091.1"/>
    </source>
</evidence>
<dbReference type="PROSITE" id="PS50893">
    <property type="entry name" value="ABC_TRANSPORTER_2"/>
    <property type="match status" value="1"/>
</dbReference>
<feature type="domain" description="ABC transporter" evidence="5">
    <location>
        <begin position="2"/>
        <end position="239"/>
    </location>
</feature>